<comment type="caution">
    <text evidence="2">The sequence shown here is derived from an EMBL/GenBank/DDBJ whole genome shotgun (WGS) entry which is preliminary data.</text>
</comment>
<proteinExistence type="predicted"/>
<reference evidence="2" key="1">
    <citation type="journal article" date="2023" name="Mol. Phylogenet. Evol.">
        <title>Genome-scale phylogeny and comparative genomics of the fungal order Sordariales.</title>
        <authorList>
            <person name="Hensen N."/>
            <person name="Bonometti L."/>
            <person name="Westerberg I."/>
            <person name="Brannstrom I.O."/>
            <person name="Guillou S."/>
            <person name="Cros-Aarteil S."/>
            <person name="Calhoun S."/>
            <person name="Haridas S."/>
            <person name="Kuo A."/>
            <person name="Mondo S."/>
            <person name="Pangilinan J."/>
            <person name="Riley R."/>
            <person name="LaButti K."/>
            <person name="Andreopoulos B."/>
            <person name="Lipzen A."/>
            <person name="Chen C."/>
            <person name="Yan M."/>
            <person name="Daum C."/>
            <person name="Ng V."/>
            <person name="Clum A."/>
            <person name="Steindorff A."/>
            <person name="Ohm R.A."/>
            <person name="Martin F."/>
            <person name="Silar P."/>
            <person name="Natvig D.O."/>
            <person name="Lalanne C."/>
            <person name="Gautier V."/>
            <person name="Ament-Velasquez S.L."/>
            <person name="Kruys A."/>
            <person name="Hutchinson M.I."/>
            <person name="Powell A.J."/>
            <person name="Barry K."/>
            <person name="Miller A.N."/>
            <person name="Grigoriev I.V."/>
            <person name="Debuchy R."/>
            <person name="Gladieux P."/>
            <person name="Hiltunen Thoren M."/>
            <person name="Johannesson H."/>
        </authorList>
    </citation>
    <scope>NUCLEOTIDE SEQUENCE</scope>
    <source>
        <strain evidence="2">PSN324</strain>
    </source>
</reference>
<evidence type="ECO:0000256" key="1">
    <source>
        <dbReference type="SAM" id="MobiDB-lite"/>
    </source>
</evidence>
<sequence>MSATSIQKNSVYITLQYLRTVEGKNKYHWGIFNSGSTPPKGHLVHATDAGRRALDLYQEVRPVSNPLKSGSMVVVLKIAQSLSIEALDQCARSVRLMDPKYLPRGERQWTCRVWVKEVLGVLHQNKYISLPADLNTIERFCEYTADANIQYMGRAIVFNDLSWMSTQPPSRNTLSQNDALDPRRGGRSAYGSSPMDIDSTGRRAGSSAYGSSPMDIDSTGRRVGRSTHGSSPMDIDSTGRRSGRSTHGSSAMVIDSSHGRQYR</sequence>
<dbReference type="EMBL" id="MU864934">
    <property type="protein sequence ID" value="KAK4466048.1"/>
    <property type="molecule type" value="Genomic_DNA"/>
</dbReference>
<evidence type="ECO:0000313" key="3">
    <source>
        <dbReference type="Proteomes" id="UP001321749"/>
    </source>
</evidence>
<gene>
    <name evidence="2" type="ORF">QBC42DRAFT_259892</name>
</gene>
<keyword evidence="3" id="KW-1185">Reference proteome</keyword>
<dbReference type="Proteomes" id="UP001321749">
    <property type="component" value="Unassembled WGS sequence"/>
</dbReference>
<evidence type="ECO:0000313" key="2">
    <source>
        <dbReference type="EMBL" id="KAK4466048.1"/>
    </source>
</evidence>
<organism evidence="2 3">
    <name type="scientific">Cladorrhinum samala</name>
    <dbReference type="NCBI Taxonomy" id="585594"/>
    <lineage>
        <taxon>Eukaryota</taxon>
        <taxon>Fungi</taxon>
        <taxon>Dikarya</taxon>
        <taxon>Ascomycota</taxon>
        <taxon>Pezizomycotina</taxon>
        <taxon>Sordariomycetes</taxon>
        <taxon>Sordariomycetidae</taxon>
        <taxon>Sordariales</taxon>
        <taxon>Podosporaceae</taxon>
        <taxon>Cladorrhinum</taxon>
    </lineage>
</organism>
<feature type="compositionally biased region" description="Low complexity" evidence="1">
    <location>
        <begin position="202"/>
        <end position="212"/>
    </location>
</feature>
<accession>A0AAV9I2S1</accession>
<dbReference type="Pfam" id="PF20174">
    <property type="entry name" value="DUF6540"/>
    <property type="match status" value="1"/>
</dbReference>
<reference evidence="2" key="2">
    <citation type="submission" date="2023-06" db="EMBL/GenBank/DDBJ databases">
        <authorList>
            <consortium name="Lawrence Berkeley National Laboratory"/>
            <person name="Mondo S.J."/>
            <person name="Hensen N."/>
            <person name="Bonometti L."/>
            <person name="Westerberg I."/>
            <person name="Brannstrom I.O."/>
            <person name="Guillou S."/>
            <person name="Cros-Aarteil S."/>
            <person name="Calhoun S."/>
            <person name="Haridas S."/>
            <person name="Kuo A."/>
            <person name="Pangilinan J."/>
            <person name="Riley R."/>
            <person name="Labutti K."/>
            <person name="Andreopoulos B."/>
            <person name="Lipzen A."/>
            <person name="Chen C."/>
            <person name="Yanf M."/>
            <person name="Daum C."/>
            <person name="Ng V."/>
            <person name="Clum A."/>
            <person name="Steindorff A."/>
            <person name="Ohm R."/>
            <person name="Martin F."/>
            <person name="Silar P."/>
            <person name="Natvig D."/>
            <person name="Lalanne C."/>
            <person name="Gautier V."/>
            <person name="Ament-Velasquez S.L."/>
            <person name="Kruys A."/>
            <person name="Hutchinson M.I."/>
            <person name="Powell A.J."/>
            <person name="Barry K."/>
            <person name="Miller A.N."/>
            <person name="Grigoriev I.V."/>
            <person name="Debuchy R."/>
            <person name="Gladieux P."/>
            <person name="Thoren M.H."/>
            <person name="Johannesson H."/>
        </authorList>
    </citation>
    <scope>NUCLEOTIDE SEQUENCE</scope>
    <source>
        <strain evidence="2">PSN324</strain>
    </source>
</reference>
<name>A0AAV9I2S1_9PEZI</name>
<dbReference type="InterPro" id="IPR046670">
    <property type="entry name" value="DUF6540"/>
</dbReference>
<feature type="region of interest" description="Disordered" evidence="1">
    <location>
        <begin position="168"/>
        <end position="263"/>
    </location>
</feature>
<dbReference type="AlphaFoldDB" id="A0AAV9I2S1"/>
<protein>
    <submittedName>
        <fullName evidence="2">Uncharacterized protein</fullName>
    </submittedName>
</protein>
<feature type="compositionally biased region" description="Polar residues" evidence="1">
    <location>
        <begin position="168"/>
        <end position="178"/>
    </location>
</feature>